<dbReference type="Gene3D" id="3.40.50.1820">
    <property type="entry name" value="alpha/beta hydrolase"/>
    <property type="match status" value="1"/>
</dbReference>
<dbReference type="SUPFAM" id="SSF53474">
    <property type="entry name" value="alpha/beta-Hydrolases"/>
    <property type="match status" value="1"/>
</dbReference>
<keyword evidence="5" id="KW-1185">Reference proteome</keyword>
<dbReference type="PANTHER" id="PTHR43798:SF33">
    <property type="entry name" value="HYDROLASE, PUTATIVE (AFU_ORTHOLOGUE AFUA_2G14860)-RELATED"/>
    <property type="match status" value="1"/>
</dbReference>
<reference evidence="4 5" key="1">
    <citation type="journal article" date="2019" name="Int. J. Syst. Evol. Microbiol.">
        <title>The Global Catalogue of Microorganisms (GCM) 10K type strain sequencing project: providing services to taxonomists for standard genome sequencing and annotation.</title>
        <authorList>
            <consortium name="The Broad Institute Genomics Platform"/>
            <consortium name="The Broad Institute Genome Sequencing Center for Infectious Disease"/>
            <person name="Wu L."/>
            <person name="Ma J."/>
        </authorList>
    </citation>
    <scope>NUCLEOTIDE SEQUENCE [LARGE SCALE GENOMIC DNA]</scope>
    <source>
        <strain evidence="4 5">JCM 14735</strain>
    </source>
</reference>
<keyword evidence="2 4" id="KW-0378">Hydrolase</keyword>
<evidence type="ECO:0000313" key="4">
    <source>
        <dbReference type="EMBL" id="GAA1750926.1"/>
    </source>
</evidence>
<organism evidence="4 5">
    <name type="scientific">Kocuria aegyptia</name>
    <dbReference type="NCBI Taxonomy" id="330943"/>
    <lineage>
        <taxon>Bacteria</taxon>
        <taxon>Bacillati</taxon>
        <taxon>Actinomycetota</taxon>
        <taxon>Actinomycetes</taxon>
        <taxon>Micrococcales</taxon>
        <taxon>Micrococcaceae</taxon>
        <taxon>Kocuria</taxon>
    </lineage>
</organism>
<proteinExistence type="inferred from homology"/>
<dbReference type="InterPro" id="IPR050266">
    <property type="entry name" value="AB_hydrolase_sf"/>
</dbReference>
<dbReference type="Pfam" id="PF00561">
    <property type="entry name" value="Abhydrolase_1"/>
    <property type="match status" value="1"/>
</dbReference>
<sequence>MGIVLVSTLGTTGLLLWWSPGTTEPFLDANGHRLPGSISQKLSVSINGVQQGMVIRGNDATNPVLLWVHGGPGMPDYPLTQQYPTDLEDLFTIVWWDQRGAALSYDSDIPPDTMTIEQFIDDTHEMSDYLRERFHQDQIYILGHSWGSFIALQAAARSPERYKAYLGMAQMVYQLESEKIAYDYMLAAYRERGDTDMVRQLEASPVTMTRGTPEGYLKVRDTAMHQLGIGTTHDMKSVITGVFLASWQFRGYTMQEKVNLWRGRAFSRSFGLWDQVIRIDLRQTVPALEIPVYFLEGKYDYTCVTSLARDYFEQLQAPVKGFYVFDNSAHSPILEEPSEAHRIL</sequence>
<protein>
    <submittedName>
        <fullName evidence="4">Alpha/beta hydrolase</fullName>
    </submittedName>
</protein>
<dbReference type="InterPro" id="IPR029058">
    <property type="entry name" value="AB_hydrolase_fold"/>
</dbReference>
<dbReference type="RefSeq" id="WP_344119913.1">
    <property type="nucleotide sequence ID" value="NZ_BAAAOA010000009.1"/>
</dbReference>
<dbReference type="EMBL" id="BAAAOA010000009">
    <property type="protein sequence ID" value="GAA1750926.1"/>
    <property type="molecule type" value="Genomic_DNA"/>
</dbReference>
<comment type="similarity">
    <text evidence="1">Belongs to the peptidase S33 family.</text>
</comment>
<evidence type="ECO:0000256" key="2">
    <source>
        <dbReference type="ARBA" id="ARBA00022801"/>
    </source>
</evidence>
<dbReference type="Proteomes" id="UP001501204">
    <property type="component" value="Unassembled WGS sequence"/>
</dbReference>
<evidence type="ECO:0000259" key="3">
    <source>
        <dbReference type="Pfam" id="PF00561"/>
    </source>
</evidence>
<dbReference type="PRINTS" id="PR00793">
    <property type="entry name" value="PROAMNOPTASE"/>
</dbReference>
<dbReference type="GO" id="GO:0016787">
    <property type="term" value="F:hydrolase activity"/>
    <property type="evidence" value="ECO:0007669"/>
    <property type="project" value="UniProtKB-KW"/>
</dbReference>
<gene>
    <name evidence="4" type="ORF">GCM10009767_07330</name>
</gene>
<dbReference type="InterPro" id="IPR000073">
    <property type="entry name" value="AB_hydrolase_1"/>
</dbReference>
<accession>A0ABN2K911</accession>
<evidence type="ECO:0000256" key="1">
    <source>
        <dbReference type="ARBA" id="ARBA00010088"/>
    </source>
</evidence>
<evidence type="ECO:0000313" key="5">
    <source>
        <dbReference type="Proteomes" id="UP001501204"/>
    </source>
</evidence>
<name>A0ABN2K911_9MICC</name>
<dbReference type="PANTHER" id="PTHR43798">
    <property type="entry name" value="MONOACYLGLYCEROL LIPASE"/>
    <property type="match status" value="1"/>
</dbReference>
<comment type="caution">
    <text evidence="4">The sequence shown here is derived from an EMBL/GenBank/DDBJ whole genome shotgun (WGS) entry which is preliminary data.</text>
</comment>
<feature type="domain" description="AB hydrolase-1" evidence="3">
    <location>
        <begin position="63"/>
        <end position="337"/>
    </location>
</feature>
<dbReference type="InterPro" id="IPR002410">
    <property type="entry name" value="Peptidase_S33"/>
</dbReference>